<organism evidence="5 6">
    <name type="scientific">Deinococcus aluminii</name>
    <dbReference type="NCBI Taxonomy" id="1656885"/>
    <lineage>
        <taxon>Bacteria</taxon>
        <taxon>Thermotogati</taxon>
        <taxon>Deinococcota</taxon>
        <taxon>Deinococci</taxon>
        <taxon>Deinococcales</taxon>
        <taxon>Deinococcaceae</taxon>
        <taxon>Deinococcus</taxon>
    </lineage>
</organism>
<dbReference type="PANTHER" id="PTHR11364:SF27">
    <property type="entry name" value="SULFURTRANSFERASE"/>
    <property type="match status" value="1"/>
</dbReference>
<proteinExistence type="predicted"/>
<dbReference type="Gene3D" id="3.40.250.10">
    <property type="entry name" value="Rhodanese-like domain"/>
    <property type="match status" value="2"/>
</dbReference>
<dbReference type="CDD" id="cd01449">
    <property type="entry name" value="TST_Repeat_2"/>
    <property type="match status" value="1"/>
</dbReference>
<accession>A0ABP9XI70</accession>
<keyword evidence="6" id="KW-1185">Reference proteome</keyword>
<dbReference type="PROSITE" id="PS50206">
    <property type="entry name" value="RHODANESE_3"/>
    <property type="match status" value="2"/>
</dbReference>
<evidence type="ECO:0000256" key="3">
    <source>
        <dbReference type="SAM" id="MobiDB-lite"/>
    </source>
</evidence>
<feature type="region of interest" description="Disordered" evidence="3">
    <location>
        <begin position="278"/>
        <end position="297"/>
    </location>
</feature>
<dbReference type="PANTHER" id="PTHR11364">
    <property type="entry name" value="THIOSULFATE SULFERTANSFERASE"/>
    <property type="match status" value="1"/>
</dbReference>
<comment type="caution">
    <text evidence="5">The sequence shown here is derived from an EMBL/GenBank/DDBJ whole genome shotgun (WGS) entry which is preliminary data.</text>
</comment>
<evidence type="ECO:0000256" key="2">
    <source>
        <dbReference type="ARBA" id="ARBA00022737"/>
    </source>
</evidence>
<gene>
    <name evidence="5" type="primary">sseB</name>
    <name evidence="5" type="ORF">Dalu01_03415</name>
</gene>
<feature type="domain" description="Rhodanese" evidence="4">
    <location>
        <begin position="174"/>
        <end position="285"/>
    </location>
</feature>
<dbReference type="InterPro" id="IPR001763">
    <property type="entry name" value="Rhodanese-like_dom"/>
</dbReference>
<protein>
    <submittedName>
        <fullName evidence="5">Thiosulfate sulfurtransferase SseB</fullName>
    </submittedName>
</protein>
<dbReference type="RefSeq" id="WP_345457494.1">
    <property type="nucleotide sequence ID" value="NZ_BAABRV010000013.1"/>
</dbReference>
<keyword evidence="2" id="KW-0677">Repeat</keyword>
<reference evidence="5 6" key="1">
    <citation type="submission" date="2024-02" db="EMBL/GenBank/DDBJ databases">
        <title>Deinococcus aluminii NBRC 112889.</title>
        <authorList>
            <person name="Ichikawa N."/>
            <person name="Katano-Makiyama Y."/>
            <person name="Hidaka K."/>
        </authorList>
    </citation>
    <scope>NUCLEOTIDE SEQUENCE [LARGE SCALE GENOMIC DNA]</scope>
    <source>
        <strain evidence="5 6">NBRC 112889</strain>
    </source>
</reference>
<evidence type="ECO:0000313" key="6">
    <source>
        <dbReference type="Proteomes" id="UP001404956"/>
    </source>
</evidence>
<feature type="domain" description="Rhodanese" evidence="4">
    <location>
        <begin position="22"/>
        <end position="146"/>
    </location>
</feature>
<dbReference type="Proteomes" id="UP001404956">
    <property type="component" value="Unassembled WGS sequence"/>
</dbReference>
<evidence type="ECO:0000313" key="5">
    <source>
        <dbReference type="EMBL" id="GAA5534997.1"/>
    </source>
</evidence>
<dbReference type="InterPro" id="IPR045078">
    <property type="entry name" value="TST/MPST-like"/>
</dbReference>
<sequence>MTSPTSPESPLKSAEWLLSHLADPLVRVLDCRYALNDPLVGRIAYLEGHVPGAIYADLETDLSGPLQPNGAGGRHPLPDPATLAAWLGSVGIGNDSIVVAYDDPSTGQGFYAARAWWLLRWLGHPQVYVLDGGWPAFLAAGGQPGTAEPDFAPTTFTPDVQPDMVATAEDVAGREAGTLLIDSRAPNRYRGEVEPLDRKAGHIPGAVNREWAGALAEGGHWRDAESQAARLNAGDASTITYCGSGVSATPNLLARELAGVPLGAQNRLYAGSWSDWVSDDARPVATGEEAEARGSKP</sequence>
<keyword evidence="1" id="KW-0808">Transferase</keyword>
<dbReference type="InterPro" id="IPR036873">
    <property type="entry name" value="Rhodanese-like_dom_sf"/>
</dbReference>
<dbReference type="SUPFAM" id="SSF52821">
    <property type="entry name" value="Rhodanese/Cell cycle control phosphatase"/>
    <property type="match status" value="2"/>
</dbReference>
<dbReference type="Pfam" id="PF00581">
    <property type="entry name" value="Rhodanese"/>
    <property type="match status" value="2"/>
</dbReference>
<dbReference type="EMBL" id="BAABRV010000013">
    <property type="protein sequence ID" value="GAA5534997.1"/>
    <property type="molecule type" value="Genomic_DNA"/>
</dbReference>
<evidence type="ECO:0000259" key="4">
    <source>
        <dbReference type="PROSITE" id="PS50206"/>
    </source>
</evidence>
<dbReference type="CDD" id="cd01448">
    <property type="entry name" value="TST_Repeat_1"/>
    <property type="match status" value="1"/>
</dbReference>
<dbReference type="SMART" id="SM00450">
    <property type="entry name" value="RHOD"/>
    <property type="match status" value="2"/>
</dbReference>
<name>A0ABP9XI70_9DEIO</name>
<evidence type="ECO:0000256" key="1">
    <source>
        <dbReference type="ARBA" id="ARBA00022679"/>
    </source>
</evidence>